<reference evidence="8" key="1">
    <citation type="submission" date="2025-08" db="UniProtKB">
        <authorList>
            <consortium name="RefSeq"/>
        </authorList>
    </citation>
    <scope>IDENTIFICATION</scope>
</reference>
<dbReference type="RefSeq" id="XP_070851626.1">
    <property type="nucleotide sequence ID" value="XM_070995525.1"/>
</dbReference>
<feature type="transmembrane region" description="Helical" evidence="6">
    <location>
        <begin position="143"/>
        <end position="161"/>
    </location>
</feature>
<keyword evidence="6" id="KW-0807">Transducer</keyword>
<comment type="caution">
    <text evidence="6">Lacks conserved residue(s) required for the propagation of feature annotation.</text>
</comment>
<evidence type="ECO:0000256" key="3">
    <source>
        <dbReference type="ARBA" id="ARBA00022692"/>
    </source>
</evidence>
<feature type="transmembrane region" description="Helical" evidence="6">
    <location>
        <begin position="173"/>
        <end position="198"/>
    </location>
</feature>
<feature type="transmembrane region" description="Helical" evidence="6">
    <location>
        <begin position="13"/>
        <end position="33"/>
    </location>
</feature>
<name>A0ABM4TNS0_DROSZ</name>
<proteinExistence type="inferred from homology"/>
<comment type="similarity">
    <text evidence="6">Belongs to the insect chemoreceptor superfamily. Gustatory receptor (GR) family.</text>
</comment>
<feature type="transmembrane region" description="Helical" evidence="6">
    <location>
        <begin position="259"/>
        <end position="278"/>
    </location>
</feature>
<dbReference type="Pfam" id="PF08395">
    <property type="entry name" value="7tm_7"/>
    <property type="match status" value="1"/>
</dbReference>
<evidence type="ECO:0000313" key="8">
    <source>
        <dbReference type="RefSeq" id="XP_070851626.1"/>
    </source>
</evidence>
<evidence type="ECO:0000256" key="2">
    <source>
        <dbReference type="ARBA" id="ARBA00022475"/>
    </source>
</evidence>
<feature type="transmembrane region" description="Helical" evidence="6">
    <location>
        <begin position="54"/>
        <end position="74"/>
    </location>
</feature>
<accession>A0ABM4TNS0</accession>
<keyword evidence="2 6" id="KW-1003">Cell membrane</keyword>
<keyword evidence="7" id="KW-1185">Reference proteome</keyword>
<keyword evidence="3 6" id="KW-0812">Transmembrane</keyword>
<dbReference type="GeneID" id="139352883"/>
<evidence type="ECO:0000256" key="1">
    <source>
        <dbReference type="ARBA" id="ARBA00004651"/>
    </source>
</evidence>
<protein>
    <recommendedName>
        <fullName evidence="6">Gustatory receptor</fullName>
    </recommendedName>
</protein>
<organism evidence="7 8">
    <name type="scientific">Drosophila suzukii</name>
    <name type="common">Spotted-wing drosophila fruit fly</name>
    <dbReference type="NCBI Taxonomy" id="28584"/>
    <lineage>
        <taxon>Eukaryota</taxon>
        <taxon>Metazoa</taxon>
        <taxon>Ecdysozoa</taxon>
        <taxon>Arthropoda</taxon>
        <taxon>Hexapoda</taxon>
        <taxon>Insecta</taxon>
        <taxon>Pterygota</taxon>
        <taxon>Neoptera</taxon>
        <taxon>Endopterygota</taxon>
        <taxon>Diptera</taxon>
        <taxon>Brachycera</taxon>
        <taxon>Muscomorpha</taxon>
        <taxon>Ephydroidea</taxon>
        <taxon>Drosophilidae</taxon>
        <taxon>Drosophila</taxon>
        <taxon>Sophophora</taxon>
    </lineage>
</organism>
<comment type="subcellular location">
    <subcellularLocation>
        <location evidence="1 6">Cell membrane</location>
        <topology evidence="1 6">Multi-pass membrane protein</topology>
    </subcellularLocation>
</comment>
<dbReference type="Proteomes" id="UP001652628">
    <property type="component" value="Chromosome 3"/>
</dbReference>
<evidence type="ECO:0000256" key="5">
    <source>
        <dbReference type="ARBA" id="ARBA00023136"/>
    </source>
</evidence>
<dbReference type="InterPro" id="IPR013604">
    <property type="entry name" value="7TM_chemorcpt"/>
</dbReference>
<gene>
    <name evidence="8" type="primary">LOC139352883</name>
</gene>
<keyword evidence="5 6" id="KW-0472">Membrane</keyword>
<evidence type="ECO:0000256" key="6">
    <source>
        <dbReference type="RuleBase" id="RU363108"/>
    </source>
</evidence>
<evidence type="ECO:0000256" key="4">
    <source>
        <dbReference type="ARBA" id="ARBA00022989"/>
    </source>
</evidence>
<keyword evidence="6 8" id="KW-0675">Receptor</keyword>
<comment type="function">
    <text evidence="6">Gustatory receptor which mediates acceptance or avoidance behavior, depending on its substrates.</text>
</comment>
<keyword evidence="4 6" id="KW-1133">Transmembrane helix</keyword>
<sequence>MFGVLRQLNTPKLSAGILRWSLYIFRFMGAVGLRLKTTSDNRVAVEDSSLKWKWFSAIIRIGCQTIFMTMFFSWDVPNVEYTEHFLHLNRFVLQFGCCMSILRLQILQGQEVTKLVNNLLQLFRRVQDFCDGNHNGFGGKNELIVLLFMILSFIHEEIYILNLIKPYWSPREIIAVFADTYLSFGIKMLTYFACLWYISLALLYSDLNDFVRSELLTLDLQPTNEKLRKTRKNVRKCLDFYRDLSSLASAFQKVYDLPLVFGLGYNGMCSLLFAYLVIIRIKYDMILLCSNTVNELLNIFILAWSVQRAVVKSGEIRLLMLDNSDLSKIRNWQKNVLYIFFLQFEWCYIELSVYEFRVRPLGLFNVSKELFMEFLSAMVSYLTILVQYRIQLE</sequence>
<evidence type="ECO:0000313" key="7">
    <source>
        <dbReference type="Proteomes" id="UP001652628"/>
    </source>
</evidence>